<evidence type="ECO:0000313" key="3">
    <source>
        <dbReference type="Proteomes" id="UP001058271"/>
    </source>
</evidence>
<evidence type="ECO:0000313" key="2">
    <source>
        <dbReference type="EMBL" id="UWZ37853.1"/>
    </source>
</evidence>
<reference evidence="2" key="1">
    <citation type="submission" date="2021-04" db="EMBL/GenBank/DDBJ databases">
        <title>Biosynthetic gene clusters of Dactylosporangioum roseum.</title>
        <authorList>
            <person name="Hartkoorn R.C."/>
            <person name="Beaudoing E."/>
            <person name="Hot D."/>
            <person name="Moureu S."/>
        </authorList>
    </citation>
    <scope>NUCLEOTIDE SEQUENCE</scope>
    <source>
        <strain evidence="2">NRRL B-16295</strain>
    </source>
</reference>
<gene>
    <name evidence="2" type="ORF">Drose_06145</name>
</gene>
<proteinExistence type="predicted"/>
<feature type="compositionally biased region" description="Low complexity" evidence="1">
    <location>
        <begin position="1"/>
        <end position="12"/>
    </location>
</feature>
<dbReference type="RefSeq" id="WP_260727217.1">
    <property type="nucleotide sequence ID" value="NZ_BAAABS010000033.1"/>
</dbReference>
<name>A0ABY5Z723_9ACTN</name>
<feature type="region of interest" description="Disordered" evidence="1">
    <location>
        <begin position="1"/>
        <end position="20"/>
    </location>
</feature>
<evidence type="ECO:0000256" key="1">
    <source>
        <dbReference type="SAM" id="MobiDB-lite"/>
    </source>
</evidence>
<protein>
    <submittedName>
        <fullName evidence="2">Uncharacterized protein</fullName>
    </submittedName>
</protein>
<keyword evidence="3" id="KW-1185">Reference proteome</keyword>
<sequence length="118" mass="12771">MTTPDDTTTPADTPDRGDLDALRAEVATEPDAADETMIVPLADTAVKVKHFLDWPASADDDLALGRITTWASKILAEDDFAKVWSKIDPTNRQVVAFMADLEKVTGLPFASRLASPTK</sequence>
<dbReference type="EMBL" id="CP073721">
    <property type="protein sequence ID" value="UWZ37853.1"/>
    <property type="molecule type" value="Genomic_DNA"/>
</dbReference>
<organism evidence="2 3">
    <name type="scientific">Dactylosporangium roseum</name>
    <dbReference type="NCBI Taxonomy" id="47989"/>
    <lineage>
        <taxon>Bacteria</taxon>
        <taxon>Bacillati</taxon>
        <taxon>Actinomycetota</taxon>
        <taxon>Actinomycetes</taxon>
        <taxon>Micromonosporales</taxon>
        <taxon>Micromonosporaceae</taxon>
        <taxon>Dactylosporangium</taxon>
    </lineage>
</organism>
<accession>A0ABY5Z723</accession>
<dbReference type="Proteomes" id="UP001058271">
    <property type="component" value="Chromosome"/>
</dbReference>